<accession>A0ABS8TKE0</accession>
<name>A0ABS8TKE0_DATST</name>
<keyword evidence="1" id="KW-1133">Transmembrane helix</keyword>
<keyword evidence="1" id="KW-0472">Membrane</keyword>
<protein>
    <submittedName>
        <fullName evidence="2">Uncharacterized protein</fullName>
    </submittedName>
</protein>
<keyword evidence="3" id="KW-1185">Reference proteome</keyword>
<feature type="transmembrane region" description="Helical" evidence="1">
    <location>
        <begin position="6"/>
        <end position="22"/>
    </location>
</feature>
<evidence type="ECO:0000313" key="3">
    <source>
        <dbReference type="Proteomes" id="UP000823775"/>
    </source>
</evidence>
<sequence length="84" mass="9554">MARNYIFYFTVALLMISVYLAQSPKVKIAAARDMPMTINELKSILTGDNLMGGCGGYCRRSSDCYSRSCPYCYYDVIKHIYSCH</sequence>
<gene>
    <name evidence="2" type="ORF">HAX54_011742</name>
</gene>
<evidence type="ECO:0000256" key="1">
    <source>
        <dbReference type="SAM" id="Phobius"/>
    </source>
</evidence>
<proteinExistence type="predicted"/>
<evidence type="ECO:0000313" key="2">
    <source>
        <dbReference type="EMBL" id="MCD7471346.1"/>
    </source>
</evidence>
<dbReference type="Proteomes" id="UP000823775">
    <property type="component" value="Unassembled WGS sequence"/>
</dbReference>
<keyword evidence="1" id="KW-0812">Transmembrane</keyword>
<reference evidence="2 3" key="1">
    <citation type="journal article" date="2021" name="BMC Genomics">
        <title>Datura genome reveals duplications of psychoactive alkaloid biosynthetic genes and high mutation rate following tissue culture.</title>
        <authorList>
            <person name="Rajewski A."/>
            <person name="Carter-House D."/>
            <person name="Stajich J."/>
            <person name="Litt A."/>
        </authorList>
    </citation>
    <scope>NUCLEOTIDE SEQUENCE [LARGE SCALE GENOMIC DNA]</scope>
    <source>
        <strain evidence="2">AR-01</strain>
    </source>
</reference>
<comment type="caution">
    <text evidence="2">The sequence shown here is derived from an EMBL/GenBank/DDBJ whole genome shotgun (WGS) entry which is preliminary data.</text>
</comment>
<organism evidence="2 3">
    <name type="scientific">Datura stramonium</name>
    <name type="common">Jimsonweed</name>
    <name type="synonym">Common thornapple</name>
    <dbReference type="NCBI Taxonomy" id="4076"/>
    <lineage>
        <taxon>Eukaryota</taxon>
        <taxon>Viridiplantae</taxon>
        <taxon>Streptophyta</taxon>
        <taxon>Embryophyta</taxon>
        <taxon>Tracheophyta</taxon>
        <taxon>Spermatophyta</taxon>
        <taxon>Magnoliopsida</taxon>
        <taxon>eudicotyledons</taxon>
        <taxon>Gunneridae</taxon>
        <taxon>Pentapetalae</taxon>
        <taxon>asterids</taxon>
        <taxon>lamiids</taxon>
        <taxon>Solanales</taxon>
        <taxon>Solanaceae</taxon>
        <taxon>Solanoideae</taxon>
        <taxon>Datureae</taxon>
        <taxon>Datura</taxon>
    </lineage>
</organism>
<dbReference type="EMBL" id="JACEIK010001670">
    <property type="protein sequence ID" value="MCD7471346.1"/>
    <property type="molecule type" value="Genomic_DNA"/>
</dbReference>